<dbReference type="Pfam" id="PF10903">
    <property type="entry name" value="DUF2691"/>
    <property type="match status" value="1"/>
</dbReference>
<proteinExistence type="predicted"/>
<sequence length="155" mass="17870">MIRGISFEIPNKYGSYLAGILKPVDVAAYNWYVGGEEAYFIEDGELGRPLFPDEVIGMEGETLKQTIEKNEYYVIFANLKAFPRNKEIIDIQTFEDFIISECSLVILVVDCVYVTVYSKDPETIQRLYNNSLTMGFSEVNFITDENDFRTRLSVW</sequence>
<dbReference type="EMBL" id="WJXB01000003">
    <property type="protein sequence ID" value="MRN53235.1"/>
    <property type="molecule type" value="Genomic_DNA"/>
</dbReference>
<keyword evidence="2" id="KW-1185">Reference proteome</keyword>
<accession>A0A7X2H4I4</accession>
<comment type="caution">
    <text evidence="1">The sequence shown here is derived from an EMBL/GenBank/DDBJ whole genome shotgun (WGS) entry which is preliminary data.</text>
</comment>
<evidence type="ECO:0000313" key="1">
    <source>
        <dbReference type="EMBL" id="MRN53235.1"/>
    </source>
</evidence>
<protein>
    <submittedName>
        <fullName evidence="1">DUF2691 family protein</fullName>
    </submittedName>
</protein>
<organism evidence="1 2">
    <name type="scientific">Paenibacillus monticola</name>
    <dbReference type="NCBI Taxonomy" id="2666075"/>
    <lineage>
        <taxon>Bacteria</taxon>
        <taxon>Bacillati</taxon>
        <taxon>Bacillota</taxon>
        <taxon>Bacilli</taxon>
        <taxon>Bacillales</taxon>
        <taxon>Paenibacillaceae</taxon>
        <taxon>Paenibacillus</taxon>
    </lineage>
</organism>
<gene>
    <name evidence="1" type="ORF">GJB61_09545</name>
</gene>
<dbReference type="AlphaFoldDB" id="A0A7X2H4I4"/>
<name>A0A7X2H4I4_9BACL</name>
<reference evidence="1 2" key="1">
    <citation type="submission" date="2019-11" db="EMBL/GenBank/DDBJ databases">
        <title>Paenibacillus monticola sp. nov., a novel PGPR strain isolated from mountain sample in China.</title>
        <authorList>
            <person name="Zhao Q."/>
            <person name="Li H.-P."/>
            <person name="Zhang J.-L."/>
        </authorList>
    </citation>
    <scope>NUCLEOTIDE SEQUENCE [LARGE SCALE GENOMIC DNA]</scope>
    <source>
        <strain evidence="1 2">LC-T2</strain>
    </source>
</reference>
<dbReference type="Proteomes" id="UP000463051">
    <property type="component" value="Unassembled WGS sequence"/>
</dbReference>
<evidence type="ECO:0000313" key="2">
    <source>
        <dbReference type="Proteomes" id="UP000463051"/>
    </source>
</evidence>
<dbReference type="InterPro" id="IPR020216">
    <property type="entry name" value="Uncharacterised_YncE"/>
</dbReference>
<dbReference type="RefSeq" id="WP_154118282.1">
    <property type="nucleotide sequence ID" value="NZ_WJXB01000003.1"/>
</dbReference>